<dbReference type="InterPro" id="IPR046906">
    <property type="entry name" value="Mab-21_HhH/H2TH-like"/>
</dbReference>
<organism evidence="4 5">
    <name type="scientific">Mytilus galloprovincialis</name>
    <name type="common">Mediterranean mussel</name>
    <dbReference type="NCBI Taxonomy" id="29158"/>
    <lineage>
        <taxon>Eukaryota</taxon>
        <taxon>Metazoa</taxon>
        <taxon>Spiralia</taxon>
        <taxon>Lophotrochozoa</taxon>
        <taxon>Mollusca</taxon>
        <taxon>Bivalvia</taxon>
        <taxon>Autobranchia</taxon>
        <taxon>Pteriomorphia</taxon>
        <taxon>Mytilida</taxon>
        <taxon>Mytiloidea</taxon>
        <taxon>Mytilidae</taxon>
        <taxon>Mytilinae</taxon>
        <taxon>Mytilus</taxon>
    </lineage>
</organism>
<evidence type="ECO:0000313" key="4">
    <source>
        <dbReference type="EMBL" id="VDI61491.1"/>
    </source>
</evidence>
<dbReference type="Proteomes" id="UP000596742">
    <property type="component" value="Unassembled WGS sequence"/>
</dbReference>
<evidence type="ECO:0008006" key="6">
    <source>
        <dbReference type="Google" id="ProtNLM"/>
    </source>
</evidence>
<dbReference type="PANTHER" id="PTHR10656:SF69">
    <property type="entry name" value="MAB-21-LIKE HHH_H2TH-LIKE DOMAIN-CONTAINING PROTEIN"/>
    <property type="match status" value="1"/>
</dbReference>
<name>A0A8B6GB83_MYTGA</name>
<proteinExistence type="inferred from homology"/>
<evidence type="ECO:0000259" key="3">
    <source>
        <dbReference type="Pfam" id="PF20266"/>
    </source>
</evidence>
<dbReference type="PANTHER" id="PTHR10656">
    <property type="entry name" value="CELL FATE DETERMINING PROTEIN MAB21-RELATED"/>
    <property type="match status" value="1"/>
</dbReference>
<dbReference type="Pfam" id="PF03281">
    <property type="entry name" value="Mab-21"/>
    <property type="match status" value="1"/>
</dbReference>
<keyword evidence="5" id="KW-1185">Reference proteome</keyword>
<dbReference type="EMBL" id="UYJE01008152">
    <property type="protein sequence ID" value="VDI61491.1"/>
    <property type="molecule type" value="Genomic_DNA"/>
</dbReference>
<protein>
    <recommendedName>
        <fullName evidence="6">Mab-21-like HhH/H2TH-like domain-containing protein</fullName>
    </recommendedName>
</protein>
<dbReference type="InterPro" id="IPR046903">
    <property type="entry name" value="Mab-21-like_nuc_Trfase"/>
</dbReference>
<comment type="caution">
    <text evidence="4">The sequence shown here is derived from an EMBL/GenBank/DDBJ whole genome shotgun (WGS) entry which is preliminary data.</text>
</comment>
<dbReference type="OrthoDB" id="5961151at2759"/>
<accession>A0A8B6GB83</accession>
<dbReference type="InterPro" id="IPR024810">
    <property type="entry name" value="MAB21L/cGLR"/>
</dbReference>
<feature type="domain" description="Mab-21-like HhH/H2TH-like" evidence="3">
    <location>
        <begin position="306"/>
        <end position="378"/>
    </location>
</feature>
<sequence>MECLEQIVSQDDIDLYNIIFKFILPLPIVHESTNRSNINNDITETLIKTEYPEIDRFLWAGSKREGFTIPITANQPNNYAYLMSDFDLIAVLSGLIAVNENALITELQHDEIFQVKDASHPGFVKLFSVADQKLFSVRFDTDCSGKVNLMRNNDCKSTINIPVNEIIDKKVVPLTSVTEKSAHGPALCFKIKSEHPAVANTTVIGGTEVDVVLAVRMGSWPQAANNWHVRHRSFNWPSKDLINKIMCSAIHLVPVGHSKSDNSENEWRYSFTIPERLLAQSLSVFQRACYVMAKILLKAAFAGDKGLSLYLLKTTMFWLCEEIPDDWTDDRMGYFVLMLLYRLQCSLRRQELRHYFIPANNMVDHISPTILQNVVERLAVCIKGPLTFLFSFIEGHKYFGFYVHPSKEIFNPLIELSKSQSDKSLKDTQMINSAIRKLLWEFVSLYSSWLKRNIAPPGDVITRPFAELKFRLLLGIAKDIQNIDKANTIDIIVKSIAKEIETHNVDNSPEFVSYAKSFLNM</sequence>
<gene>
    <name evidence="4" type="ORF">MGAL_10B084756</name>
</gene>
<evidence type="ECO:0000313" key="5">
    <source>
        <dbReference type="Proteomes" id="UP000596742"/>
    </source>
</evidence>
<feature type="domain" description="Mab-21-like nucleotidyltransferase" evidence="2">
    <location>
        <begin position="156"/>
        <end position="278"/>
    </location>
</feature>
<dbReference type="Gene3D" id="1.10.1410.40">
    <property type="match status" value="1"/>
</dbReference>
<dbReference type="Pfam" id="PF20266">
    <property type="entry name" value="Mab-21_C"/>
    <property type="match status" value="1"/>
</dbReference>
<dbReference type="AlphaFoldDB" id="A0A8B6GB83"/>
<evidence type="ECO:0000256" key="1">
    <source>
        <dbReference type="ARBA" id="ARBA00008307"/>
    </source>
</evidence>
<evidence type="ECO:0000259" key="2">
    <source>
        <dbReference type="Pfam" id="PF03281"/>
    </source>
</evidence>
<dbReference type="SMART" id="SM01265">
    <property type="entry name" value="Mab-21"/>
    <property type="match status" value="1"/>
</dbReference>
<reference evidence="4" key="1">
    <citation type="submission" date="2018-11" db="EMBL/GenBank/DDBJ databases">
        <authorList>
            <person name="Alioto T."/>
            <person name="Alioto T."/>
        </authorList>
    </citation>
    <scope>NUCLEOTIDE SEQUENCE</scope>
</reference>
<comment type="similarity">
    <text evidence="1">Belongs to the mab-21 family.</text>
</comment>